<dbReference type="InterPro" id="IPR001906">
    <property type="entry name" value="Terpene_synth_N"/>
</dbReference>
<dbReference type="GO" id="GO:0000287">
    <property type="term" value="F:magnesium ion binding"/>
    <property type="evidence" value="ECO:0007669"/>
    <property type="project" value="InterPro"/>
</dbReference>
<gene>
    <name evidence="4" type="ORF">HU200_023464</name>
</gene>
<dbReference type="PANTHER" id="PTHR31225:SF222">
    <property type="entry name" value="ALPHA-COPAENE SYNTHASE"/>
    <property type="match status" value="1"/>
</dbReference>
<dbReference type="Gene3D" id="1.50.10.130">
    <property type="entry name" value="Terpene synthase, N-terminal domain"/>
    <property type="match status" value="1"/>
</dbReference>
<dbReference type="InterPro" id="IPR036965">
    <property type="entry name" value="Terpene_synth_N_sf"/>
</dbReference>
<dbReference type="AlphaFoldDB" id="A0A835EWW2"/>
<evidence type="ECO:0000313" key="5">
    <source>
        <dbReference type="Proteomes" id="UP000636709"/>
    </source>
</evidence>
<dbReference type="GO" id="GO:0010333">
    <property type="term" value="F:terpene synthase activity"/>
    <property type="evidence" value="ECO:0007669"/>
    <property type="project" value="InterPro"/>
</dbReference>
<dbReference type="InterPro" id="IPR008930">
    <property type="entry name" value="Terpenoid_cyclase/PrenylTrfase"/>
</dbReference>
<dbReference type="Gene3D" id="1.10.600.10">
    <property type="entry name" value="Farnesyl Diphosphate Synthase"/>
    <property type="match status" value="1"/>
</dbReference>
<dbReference type="InterPro" id="IPR005630">
    <property type="entry name" value="Terpene_synthase_metal-bd"/>
</dbReference>
<name>A0A835EWW2_9POAL</name>
<dbReference type="EMBL" id="JACEFO010001687">
    <property type="protein sequence ID" value="KAF8721050.1"/>
    <property type="molecule type" value="Genomic_DNA"/>
</dbReference>
<dbReference type="PANTHER" id="PTHR31225">
    <property type="entry name" value="OS04G0344100 PROTEIN-RELATED"/>
    <property type="match status" value="1"/>
</dbReference>
<reference evidence="4" key="1">
    <citation type="submission" date="2020-07" db="EMBL/GenBank/DDBJ databases">
        <title>Genome sequence and genetic diversity analysis of an under-domesticated orphan crop, white fonio (Digitaria exilis).</title>
        <authorList>
            <person name="Bennetzen J.L."/>
            <person name="Chen S."/>
            <person name="Ma X."/>
            <person name="Wang X."/>
            <person name="Yssel A.E.J."/>
            <person name="Chaluvadi S.R."/>
            <person name="Johnson M."/>
            <person name="Gangashetty P."/>
            <person name="Hamidou F."/>
            <person name="Sanogo M.D."/>
            <person name="Zwaenepoel A."/>
            <person name="Wallace J."/>
            <person name="Van De Peer Y."/>
            <person name="Van Deynze A."/>
        </authorList>
    </citation>
    <scope>NUCLEOTIDE SEQUENCE</scope>
    <source>
        <tissue evidence="4">Leaves</tissue>
    </source>
</reference>
<evidence type="ECO:0000259" key="2">
    <source>
        <dbReference type="Pfam" id="PF01397"/>
    </source>
</evidence>
<dbReference type="Pfam" id="PF01397">
    <property type="entry name" value="Terpene_synth"/>
    <property type="match status" value="1"/>
</dbReference>
<evidence type="ECO:0000256" key="1">
    <source>
        <dbReference type="ARBA" id="ARBA00022723"/>
    </source>
</evidence>
<proteinExistence type="predicted"/>
<dbReference type="InterPro" id="IPR050148">
    <property type="entry name" value="Terpene_synthase-like"/>
</dbReference>
<evidence type="ECO:0000259" key="3">
    <source>
        <dbReference type="Pfam" id="PF03936"/>
    </source>
</evidence>
<dbReference type="InterPro" id="IPR008949">
    <property type="entry name" value="Isoprenoid_synthase_dom_sf"/>
</dbReference>
<sequence length="437" mass="50463">MFEACTNVVEKMDLVDVLQRLGIDHHFEEQIATTLCNIYKSEFNSSSLHEVALRFRLLRQHGLWVPADEFDKFKLENGSFIDETTNNDLKGLLSLFNATNLLTHNEGTLEEALVFAKQQLESVQGSLSPRANQVWRALKIPLPRTLKRVEAVQYIQEYRLHQRWWKSLSKEIGLEYVRDRMILVKLFMLTSLLDDTYDEHATLEESRQLTKAIERWDENDISSLPGYIKKFFLKLIRNFKEFEDELEPHEKHRIAYARKALISKSYLQEAEWSYHDYIPSFNDHVNVSTISAGGQVMCVGLLVGMGGVATKEAFEWAIGSTDAVRACGEVSRFMDDMADFKRGRNKMDVATSVECYMNEHNVTSEVALTKIGSFVDDAWKTLNQALFEHRALLPVLQRARNFAMSMMIIFLDQKDGYTNSKVLEETLKNQFVKHIPL</sequence>
<dbReference type="Pfam" id="PF03936">
    <property type="entry name" value="Terpene_synth_C"/>
    <property type="match status" value="1"/>
</dbReference>
<keyword evidence="1" id="KW-0479">Metal-binding</keyword>
<dbReference type="SUPFAM" id="SSF48239">
    <property type="entry name" value="Terpenoid cyclases/Protein prenyltransferases"/>
    <property type="match status" value="1"/>
</dbReference>
<dbReference type="Proteomes" id="UP000636709">
    <property type="component" value="Unassembled WGS sequence"/>
</dbReference>
<accession>A0A835EWW2</accession>
<evidence type="ECO:0000313" key="4">
    <source>
        <dbReference type="EMBL" id="KAF8721050.1"/>
    </source>
</evidence>
<dbReference type="SUPFAM" id="SSF48576">
    <property type="entry name" value="Terpenoid synthases"/>
    <property type="match status" value="1"/>
</dbReference>
<protein>
    <submittedName>
        <fullName evidence="4">Uncharacterized protein</fullName>
    </submittedName>
</protein>
<keyword evidence="5" id="KW-1185">Reference proteome</keyword>
<comment type="caution">
    <text evidence="4">The sequence shown here is derived from an EMBL/GenBank/DDBJ whole genome shotgun (WGS) entry which is preliminary data.</text>
</comment>
<organism evidence="4 5">
    <name type="scientific">Digitaria exilis</name>
    <dbReference type="NCBI Taxonomy" id="1010633"/>
    <lineage>
        <taxon>Eukaryota</taxon>
        <taxon>Viridiplantae</taxon>
        <taxon>Streptophyta</taxon>
        <taxon>Embryophyta</taxon>
        <taxon>Tracheophyta</taxon>
        <taxon>Spermatophyta</taxon>
        <taxon>Magnoliopsida</taxon>
        <taxon>Liliopsida</taxon>
        <taxon>Poales</taxon>
        <taxon>Poaceae</taxon>
        <taxon>PACMAD clade</taxon>
        <taxon>Panicoideae</taxon>
        <taxon>Panicodae</taxon>
        <taxon>Paniceae</taxon>
        <taxon>Anthephorinae</taxon>
        <taxon>Digitaria</taxon>
    </lineage>
</organism>
<dbReference type="GO" id="GO:0016114">
    <property type="term" value="P:terpenoid biosynthetic process"/>
    <property type="evidence" value="ECO:0007669"/>
    <property type="project" value="InterPro"/>
</dbReference>
<dbReference type="OrthoDB" id="1877784at2759"/>
<feature type="domain" description="Terpene synthase N-terminal" evidence="2">
    <location>
        <begin position="6"/>
        <end position="138"/>
    </location>
</feature>
<feature type="domain" description="Terpene synthase metal-binding" evidence="3">
    <location>
        <begin position="175"/>
        <end position="381"/>
    </location>
</feature>